<gene>
    <name evidence="2" type="ordered locus">HRM2_46570</name>
</gene>
<feature type="domain" description="Macro" evidence="1">
    <location>
        <begin position="88"/>
        <end position="129"/>
    </location>
</feature>
<dbReference type="Gene3D" id="3.40.220.10">
    <property type="entry name" value="Leucine Aminopeptidase, subunit E, domain 1"/>
    <property type="match status" value="1"/>
</dbReference>
<dbReference type="EMBL" id="CP001087">
    <property type="protein sequence ID" value="ACN17713.1"/>
    <property type="molecule type" value="Genomic_DNA"/>
</dbReference>
<keyword evidence="3" id="KW-1185">Reference proteome</keyword>
<dbReference type="STRING" id="177437.HRM2_46570"/>
<dbReference type="PROSITE" id="PS51154">
    <property type="entry name" value="MACRO"/>
    <property type="match status" value="1"/>
</dbReference>
<accession>C0QGD4</accession>
<evidence type="ECO:0000313" key="3">
    <source>
        <dbReference type="Proteomes" id="UP000000442"/>
    </source>
</evidence>
<dbReference type="SUPFAM" id="SSF52949">
    <property type="entry name" value="Macro domain-like"/>
    <property type="match status" value="1"/>
</dbReference>
<evidence type="ECO:0000313" key="2">
    <source>
        <dbReference type="EMBL" id="ACN17713.1"/>
    </source>
</evidence>
<organism evidence="2 3">
    <name type="scientific">Desulforapulum autotrophicum (strain ATCC 43914 / DSM 3382 / VKM B-1955 / HRM2)</name>
    <name type="common">Desulfobacterium autotrophicum</name>
    <dbReference type="NCBI Taxonomy" id="177437"/>
    <lineage>
        <taxon>Bacteria</taxon>
        <taxon>Pseudomonadati</taxon>
        <taxon>Thermodesulfobacteriota</taxon>
        <taxon>Desulfobacteria</taxon>
        <taxon>Desulfobacterales</taxon>
        <taxon>Desulfobacteraceae</taxon>
        <taxon>Desulforapulum</taxon>
    </lineage>
</organism>
<dbReference type="InterPro" id="IPR043472">
    <property type="entry name" value="Macro_dom-like"/>
</dbReference>
<dbReference type="HOGENOM" id="CLU_1945251_0_0_7"/>
<dbReference type="KEGG" id="dat:HRM2_46570"/>
<evidence type="ECO:0000259" key="1">
    <source>
        <dbReference type="PROSITE" id="PS51154"/>
    </source>
</evidence>
<name>C0QGD4_DESAH</name>
<reference evidence="2 3" key="1">
    <citation type="journal article" date="2009" name="Environ. Microbiol.">
        <title>Genome sequence of Desulfobacterium autotrophicum HRM2, a marine sulfate reducer oxidizing organic carbon completely to carbon dioxide.</title>
        <authorList>
            <person name="Strittmatter A.W."/>
            <person name="Liesegang H."/>
            <person name="Rabus R."/>
            <person name="Decker I."/>
            <person name="Amann J."/>
            <person name="Andres S."/>
            <person name="Henne A."/>
            <person name="Fricke W.F."/>
            <person name="Martinez-Arias R."/>
            <person name="Bartels D."/>
            <person name="Goesmann A."/>
            <person name="Krause L."/>
            <person name="Puehler A."/>
            <person name="Klenk H.P."/>
            <person name="Richter M."/>
            <person name="Schuler M."/>
            <person name="Gloeckner F.O."/>
            <person name="Meyerdierks A."/>
            <person name="Gottschalk G."/>
            <person name="Amann R."/>
        </authorList>
    </citation>
    <scope>NUCLEOTIDE SEQUENCE [LARGE SCALE GENOMIC DNA]</scope>
    <source>
        <strain evidence="3">ATCC 43914 / DSM 3382 / HRM2</strain>
    </source>
</reference>
<sequence length="129" mass="14227">MFQKPWACLKPPQPLDVLLQDWRLAYFLLRCWAEPLKSAKCLSRSLVQLSGQWIAGRGDCPSSGFKVGATPCLFLALIIVSASKKFIREGKPRKYNDMDTIKLVQGDITLAAVDVIVNAANFQMLGNGG</sequence>
<dbReference type="Proteomes" id="UP000000442">
    <property type="component" value="Chromosome"/>
</dbReference>
<protein>
    <recommendedName>
        <fullName evidence="1">Macro domain-containing protein</fullName>
    </recommendedName>
</protein>
<dbReference type="eggNOG" id="COG2110">
    <property type="taxonomic scope" value="Bacteria"/>
</dbReference>
<dbReference type="AlphaFoldDB" id="C0QGD4"/>
<proteinExistence type="predicted"/>
<dbReference type="InterPro" id="IPR002589">
    <property type="entry name" value="Macro_dom"/>
</dbReference>